<evidence type="ECO:0000313" key="1">
    <source>
        <dbReference type="EMBL" id="DAE21686.1"/>
    </source>
</evidence>
<proteinExistence type="predicted"/>
<organism evidence="1">
    <name type="scientific">Siphoviridae sp. ct4be24</name>
    <dbReference type="NCBI Taxonomy" id="2826289"/>
    <lineage>
        <taxon>Viruses</taxon>
        <taxon>Duplodnaviria</taxon>
        <taxon>Heunggongvirae</taxon>
        <taxon>Uroviricota</taxon>
        <taxon>Caudoviricetes</taxon>
    </lineage>
</organism>
<accession>A0A8S5QR57</accession>
<dbReference type="EMBL" id="BK015714">
    <property type="protein sequence ID" value="DAE21686.1"/>
    <property type="molecule type" value="Genomic_DNA"/>
</dbReference>
<name>A0A8S5QR57_9CAUD</name>
<sequence length="106" mass="12226">MKLVNKYPNSKYSEMEEYFCDITSELDKLAGINADGCWKHYILADRYCINEKCLAIRIPGGTLGEICFDDNNIITKVKVDTDYVVKSYPIDVNEQIQKFVGQKIEF</sequence>
<reference evidence="1" key="1">
    <citation type="journal article" date="2021" name="Proc. Natl. Acad. Sci. U.S.A.">
        <title>A Catalog of Tens of Thousands of Viruses from Human Metagenomes Reveals Hidden Associations with Chronic Diseases.</title>
        <authorList>
            <person name="Tisza M.J."/>
            <person name="Buck C.B."/>
        </authorList>
    </citation>
    <scope>NUCLEOTIDE SEQUENCE</scope>
    <source>
        <strain evidence="1">Ct4be24</strain>
    </source>
</reference>
<protein>
    <submittedName>
        <fullName evidence="1">Uncharacterized protein</fullName>
    </submittedName>
</protein>